<dbReference type="PANTHER" id="PTHR33577:SF9">
    <property type="entry name" value="PEROXIDASE STCC"/>
    <property type="match status" value="1"/>
</dbReference>
<organism evidence="10 11">
    <name type="scientific">Galerina marginata (strain CBS 339.88)</name>
    <dbReference type="NCBI Taxonomy" id="685588"/>
    <lineage>
        <taxon>Eukaryota</taxon>
        <taxon>Fungi</taxon>
        <taxon>Dikarya</taxon>
        <taxon>Basidiomycota</taxon>
        <taxon>Agaricomycotina</taxon>
        <taxon>Agaricomycetes</taxon>
        <taxon>Agaricomycetidae</taxon>
        <taxon>Agaricales</taxon>
        <taxon>Agaricineae</taxon>
        <taxon>Strophariaceae</taxon>
        <taxon>Galerina</taxon>
    </lineage>
</organism>
<keyword evidence="8" id="KW-0472">Membrane</keyword>
<dbReference type="SUPFAM" id="SSF47571">
    <property type="entry name" value="Cloroperoxidase"/>
    <property type="match status" value="1"/>
</dbReference>
<dbReference type="HOGENOM" id="CLU_050230_5_1_1"/>
<gene>
    <name evidence="10" type="ORF">GALMADRAFT_94692</name>
</gene>
<keyword evidence="4" id="KW-0479">Metal-binding</keyword>
<keyword evidence="3" id="KW-0349">Heme</keyword>
<evidence type="ECO:0000313" key="10">
    <source>
        <dbReference type="EMBL" id="KDR78166.1"/>
    </source>
</evidence>
<dbReference type="EMBL" id="KL142375">
    <property type="protein sequence ID" value="KDR78166.1"/>
    <property type="molecule type" value="Genomic_DNA"/>
</dbReference>
<keyword evidence="5" id="KW-0560">Oxidoreductase</keyword>
<evidence type="ECO:0000256" key="8">
    <source>
        <dbReference type="SAM" id="Phobius"/>
    </source>
</evidence>
<proteinExistence type="inferred from homology"/>
<feature type="transmembrane region" description="Helical" evidence="8">
    <location>
        <begin position="98"/>
        <end position="119"/>
    </location>
</feature>
<evidence type="ECO:0000256" key="5">
    <source>
        <dbReference type="ARBA" id="ARBA00023002"/>
    </source>
</evidence>
<dbReference type="STRING" id="685588.A0A067T4V3"/>
<evidence type="ECO:0000313" key="11">
    <source>
        <dbReference type="Proteomes" id="UP000027222"/>
    </source>
</evidence>
<feature type="domain" description="Heme haloperoxidase family profile" evidence="9">
    <location>
        <begin position="11"/>
        <end position="280"/>
    </location>
</feature>
<accession>A0A067T4V3</accession>
<dbReference type="PANTHER" id="PTHR33577">
    <property type="entry name" value="STERIGMATOCYSTIN BIOSYNTHESIS PEROXIDASE STCC-RELATED"/>
    <property type="match status" value="1"/>
</dbReference>
<dbReference type="OrthoDB" id="407298at2759"/>
<evidence type="ECO:0000259" key="9">
    <source>
        <dbReference type="PROSITE" id="PS51405"/>
    </source>
</evidence>
<dbReference type="AlphaFoldDB" id="A0A067T4V3"/>
<dbReference type="GO" id="GO:0004601">
    <property type="term" value="F:peroxidase activity"/>
    <property type="evidence" value="ECO:0007669"/>
    <property type="project" value="UniProtKB-KW"/>
</dbReference>
<dbReference type="Proteomes" id="UP000027222">
    <property type="component" value="Unassembled WGS sequence"/>
</dbReference>
<feature type="transmembrane region" description="Helical" evidence="8">
    <location>
        <begin position="54"/>
        <end position="77"/>
    </location>
</feature>
<dbReference type="PROSITE" id="PS51405">
    <property type="entry name" value="HEME_HALOPEROXIDASE"/>
    <property type="match status" value="1"/>
</dbReference>
<dbReference type="Pfam" id="PF01328">
    <property type="entry name" value="Peroxidase_2"/>
    <property type="match status" value="1"/>
</dbReference>
<comment type="similarity">
    <text evidence="7">Belongs to the chloroperoxidase family.</text>
</comment>
<keyword evidence="11" id="KW-1185">Reference proteome</keyword>
<protein>
    <recommendedName>
        <fullName evidence="9">Heme haloperoxidase family profile domain-containing protein</fullName>
    </recommendedName>
</protein>
<reference evidence="11" key="1">
    <citation type="journal article" date="2014" name="Proc. Natl. Acad. Sci. U.S.A.">
        <title>Extensive sampling of basidiomycete genomes demonstrates inadequacy of the white-rot/brown-rot paradigm for wood decay fungi.</title>
        <authorList>
            <person name="Riley R."/>
            <person name="Salamov A.A."/>
            <person name="Brown D.W."/>
            <person name="Nagy L.G."/>
            <person name="Floudas D."/>
            <person name="Held B.W."/>
            <person name="Levasseur A."/>
            <person name="Lombard V."/>
            <person name="Morin E."/>
            <person name="Otillar R."/>
            <person name="Lindquist E.A."/>
            <person name="Sun H."/>
            <person name="LaButti K.M."/>
            <person name="Schmutz J."/>
            <person name="Jabbour D."/>
            <person name="Luo H."/>
            <person name="Baker S.E."/>
            <person name="Pisabarro A.G."/>
            <person name="Walton J.D."/>
            <person name="Blanchette R.A."/>
            <person name="Henrissat B."/>
            <person name="Martin F."/>
            <person name="Cullen D."/>
            <person name="Hibbett D.S."/>
            <person name="Grigoriev I.V."/>
        </authorList>
    </citation>
    <scope>NUCLEOTIDE SEQUENCE [LARGE SCALE GENOMIC DNA]</scope>
    <source>
        <strain evidence="11">CBS 339.88</strain>
    </source>
</reference>
<keyword evidence="2" id="KW-0575">Peroxidase</keyword>
<keyword evidence="8" id="KW-1133">Transmembrane helix</keyword>
<keyword evidence="6" id="KW-0408">Iron</keyword>
<evidence type="ECO:0000256" key="2">
    <source>
        <dbReference type="ARBA" id="ARBA00022559"/>
    </source>
</evidence>
<dbReference type="Gene3D" id="1.10.489.10">
    <property type="entry name" value="Chloroperoxidase-like"/>
    <property type="match status" value="1"/>
</dbReference>
<dbReference type="InterPro" id="IPR036851">
    <property type="entry name" value="Chloroperoxidase-like_sf"/>
</dbReference>
<dbReference type="InterPro" id="IPR000028">
    <property type="entry name" value="Chloroperoxidase"/>
</dbReference>
<evidence type="ECO:0000256" key="6">
    <source>
        <dbReference type="ARBA" id="ARBA00023004"/>
    </source>
</evidence>
<evidence type="ECO:0000256" key="4">
    <source>
        <dbReference type="ARBA" id="ARBA00022723"/>
    </source>
</evidence>
<evidence type="ECO:0000256" key="1">
    <source>
        <dbReference type="ARBA" id="ARBA00001970"/>
    </source>
</evidence>
<sequence length="300" mass="33360">MSAAPLSVKAELHDFKPASPNDSRAPCPALNALANHGYISRDGTDLTFFEVVNAIVLVYNLSYPLACLVAFAGFITCGRMSFHAKPSQKPLASHSWRYLRFLPCALLLNYFPFLPRFVIDLSSLSRRGYFKIAHDASFVHPDLVPSTAPSPKLLKKLLSYAPTRRNLDQKDRDGLSLIDIAQFHAERVQSTPTSLSPVHLQIALGECALAWEVLRGQQCDYNPVNEEHDREAYVSKERVDGVVPVSRLAQWFGEERLPDGWWDAGGVRPKNPIGLFRARATAKFISILAQKTAESGAKEE</sequence>
<evidence type="ECO:0000256" key="7">
    <source>
        <dbReference type="ARBA" id="ARBA00025795"/>
    </source>
</evidence>
<name>A0A067T4V3_GALM3</name>
<comment type="cofactor">
    <cofactor evidence="1">
        <name>heme b</name>
        <dbReference type="ChEBI" id="CHEBI:60344"/>
    </cofactor>
</comment>
<evidence type="ECO:0000256" key="3">
    <source>
        <dbReference type="ARBA" id="ARBA00022617"/>
    </source>
</evidence>
<keyword evidence="8" id="KW-0812">Transmembrane</keyword>
<dbReference type="GO" id="GO:0046872">
    <property type="term" value="F:metal ion binding"/>
    <property type="evidence" value="ECO:0007669"/>
    <property type="project" value="UniProtKB-KW"/>
</dbReference>